<dbReference type="EMBL" id="CM017879">
    <property type="protein sequence ID" value="KAG1359254.1"/>
    <property type="molecule type" value="Genomic_DNA"/>
</dbReference>
<evidence type="ECO:0000259" key="5">
    <source>
        <dbReference type="PROSITE" id="PS51037"/>
    </source>
</evidence>
<keyword evidence="3 4" id="KW-0539">Nucleus</keyword>
<evidence type="ECO:0000256" key="3">
    <source>
        <dbReference type="ARBA" id="ARBA00023242"/>
    </source>
</evidence>
<keyword evidence="1" id="KW-0805">Transcription regulation</keyword>
<dbReference type="InterPro" id="IPR055129">
    <property type="entry name" value="YEATS_dom"/>
</dbReference>
<dbReference type="Gene3D" id="2.60.40.1970">
    <property type="entry name" value="YEATS domain"/>
    <property type="match status" value="1"/>
</dbReference>
<evidence type="ECO:0000256" key="2">
    <source>
        <dbReference type="ARBA" id="ARBA00023163"/>
    </source>
</evidence>
<keyword evidence="7" id="KW-1185">Reference proteome</keyword>
<dbReference type="InterPro" id="IPR038704">
    <property type="entry name" value="YEAST_sf"/>
</dbReference>
<feature type="domain" description="YEATS" evidence="5">
    <location>
        <begin position="1"/>
        <end position="153"/>
    </location>
</feature>
<evidence type="ECO:0000313" key="7">
    <source>
        <dbReference type="Proteomes" id="UP000797356"/>
    </source>
</evidence>
<dbReference type="PROSITE" id="PS51037">
    <property type="entry name" value="YEATS"/>
    <property type="match status" value="1"/>
</dbReference>
<proteinExistence type="predicted"/>
<dbReference type="GO" id="GO:0006355">
    <property type="term" value="P:regulation of DNA-templated transcription"/>
    <property type="evidence" value="ECO:0007669"/>
    <property type="project" value="InterPro"/>
</dbReference>
<protein>
    <submittedName>
        <fullName evidence="6">Putative Transcription initiation factor TFIID subunit 14b</fullName>
    </submittedName>
</protein>
<dbReference type="OrthoDB" id="16041at2759"/>
<evidence type="ECO:0000256" key="4">
    <source>
        <dbReference type="PROSITE-ProRule" id="PRU00376"/>
    </source>
</evidence>
<sequence length="364" mass="40834">MFFLLDFLDLDVLIVHDETRRLKDVEISFPIVYGTISFWLGKKASDATNEDLSVIIKHAVFQLHPSFNNPTRVVESAPFELSESGWGEFEIAITLFFHNDVCDKQLDLYHQLKLYPEDDNGPQSTKKPVVVETYDEIVFSEPTEAFFLRVQNHPAAIVPRLPAGLNLPPPGPIEHVNDKKRGDTKDHPLSQWFMNFSEADELLKLAAARQQVQAHIVKLRRQLSMIDGLPQQSKAASGQLPLVSRVVVPASPTQAFEERKQEGRSQSEVIVSSRERVWSAVILLGPPSVVLARDLGARVTWTTCAKQSKGINFRPPPPQKLLSSDHCKPLVILSNSSLHSLHFNVVLPVTLKSSQFQNSQIKPC</sequence>
<evidence type="ECO:0000313" key="6">
    <source>
        <dbReference type="EMBL" id="KAG1359254.1"/>
    </source>
</evidence>
<dbReference type="GO" id="GO:0005634">
    <property type="term" value="C:nucleus"/>
    <property type="evidence" value="ECO:0007669"/>
    <property type="project" value="UniProtKB-SubCell"/>
</dbReference>
<comment type="caution">
    <text evidence="6">The sequence shown here is derived from an EMBL/GenBank/DDBJ whole genome shotgun (WGS) entry which is preliminary data.</text>
</comment>
<keyword evidence="6" id="KW-0648">Protein biosynthesis</keyword>
<accession>A0A8K0IHZ3</accession>
<dbReference type="Proteomes" id="UP000797356">
    <property type="component" value="Chromosome 8"/>
</dbReference>
<dbReference type="AlphaFoldDB" id="A0A8K0IHZ3"/>
<dbReference type="InterPro" id="IPR005033">
    <property type="entry name" value="YEATS"/>
</dbReference>
<keyword evidence="6" id="KW-0396">Initiation factor</keyword>
<name>A0A8K0IHZ3_COCNU</name>
<gene>
    <name evidence="6" type="ORF">COCNU_08G007000</name>
</gene>
<dbReference type="GO" id="GO:0003743">
    <property type="term" value="F:translation initiation factor activity"/>
    <property type="evidence" value="ECO:0007669"/>
    <property type="project" value="UniProtKB-KW"/>
</dbReference>
<organism evidence="6 7">
    <name type="scientific">Cocos nucifera</name>
    <name type="common">Coconut palm</name>
    <dbReference type="NCBI Taxonomy" id="13894"/>
    <lineage>
        <taxon>Eukaryota</taxon>
        <taxon>Viridiplantae</taxon>
        <taxon>Streptophyta</taxon>
        <taxon>Embryophyta</taxon>
        <taxon>Tracheophyta</taxon>
        <taxon>Spermatophyta</taxon>
        <taxon>Magnoliopsida</taxon>
        <taxon>Liliopsida</taxon>
        <taxon>Arecaceae</taxon>
        <taxon>Arecoideae</taxon>
        <taxon>Cocoseae</taxon>
        <taxon>Attaleinae</taxon>
        <taxon>Cocos</taxon>
    </lineage>
</organism>
<reference evidence="6" key="2">
    <citation type="submission" date="2019-07" db="EMBL/GenBank/DDBJ databases">
        <authorList>
            <person name="Yang Y."/>
            <person name="Bocs S."/>
            <person name="Baudouin L."/>
        </authorList>
    </citation>
    <scope>NUCLEOTIDE SEQUENCE</scope>
    <source>
        <tissue evidence="6">Spear leaf of Hainan Tall coconut</tissue>
    </source>
</reference>
<dbReference type="Pfam" id="PF03366">
    <property type="entry name" value="YEATS"/>
    <property type="match status" value="1"/>
</dbReference>
<dbReference type="CDD" id="cd16910">
    <property type="entry name" value="YEATS_TFIID14_like"/>
    <property type="match status" value="1"/>
</dbReference>
<keyword evidence="2" id="KW-0804">Transcription</keyword>
<dbReference type="PANTHER" id="PTHR47573">
    <property type="entry name" value="PROTEIN AF-9 HOMOLOG"/>
    <property type="match status" value="1"/>
</dbReference>
<dbReference type="PANTHER" id="PTHR47573:SF1">
    <property type="entry name" value="PROTEIN AF-9 HOMOLOG"/>
    <property type="match status" value="1"/>
</dbReference>
<reference evidence="6" key="1">
    <citation type="journal article" date="2017" name="Gigascience">
        <title>The genome draft of coconut (Cocos nucifera).</title>
        <authorList>
            <person name="Xiao Y."/>
            <person name="Xu P."/>
            <person name="Fan H."/>
            <person name="Baudouin L."/>
            <person name="Xia W."/>
            <person name="Bocs S."/>
            <person name="Xu J."/>
            <person name="Li Q."/>
            <person name="Guo A."/>
            <person name="Zhou L."/>
            <person name="Li J."/>
            <person name="Wu Y."/>
            <person name="Ma Z."/>
            <person name="Armero A."/>
            <person name="Issali A.E."/>
            <person name="Liu N."/>
            <person name="Peng M."/>
            <person name="Yang Y."/>
        </authorList>
    </citation>
    <scope>NUCLEOTIDE SEQUENCE</scope>
    <source>
        <tissue evidence="6">Spear leaf of Hainan Tall coconut</tissue>
    </source>
</reference>
<comment type="subcellular location">
    <subcellularLocation>
        <location evidence="4">Nucleus</location>
    </subcellularLocation>
</comment>
<evidence type="ECO:0000256" key="1">
    <source>
        <dbReference type="ARBA" id="ARBA00023015"/>
    </source>
</evidence>